<dbReference type="PANTHER" id="PTHR24171">
    <property type="entry name" value="ANKYRIN REPEAT DOMAIN-CONTAINING PROTEIN 39-RELATED"/>
    <property type="match status" value="1"/>
</dbReference>
<evidence type="ECO:0000256" key="2">
    <source>
        <dbReference type="ARBA" id="ARBA00023043"/>
    </source>
</evidence>
<dbReference type="Gene3D" id="1.25.40.20">
    <property type="entry name" value="Ankyrin repeat-containing domain"/>
    <property type="match status" value="1"/>
</dbReference>
<evidence type="ECO:0000256" key="3">
    <source>
        <dbReference type="PROSITE-ProRule" id="PRU00023"/>
    </source>
</evidence>
<evidence type="ECO:0000313" key="6">
    <source>
        <dbReference type="EMBL" id="CAE4571670.1"/>
    </source>
</evidence>
<dbReference type="GO" id="GO:0085020">
    <property type="term" value="P:protein K6-linked ubiquitination"/>
    <property type="evidence" value="ECO:0007669"/>
    <property type="project" value="TreeGrafter"/>
</dbReference>
<feature type="region of interest" description="Disordered" evidence="5">
    <location>
        <begin position="247"/>
        <end position="299"/>
    </location>
</feature>
<dbReference type="InterPro" id="IPR036770">
    <property type="entry name" value="Ankyrin_rpt-contain_sf"/>
</dbReference>
<evidence type="ECO:0000256" key="5">
    <source>
        <dbReference type="SAM" id="MobiDB-lite"/>
    </source>
</evidence>
<proteinExistence type="predicted"/>
<dbReference type="PROSITE" id="PS50297">
    <property type="entry name" value="ANK_REP_REGION"/>
    <property type="match status" value="1"/>
</dbReference>
<dbReference type="PANTHER" id="PTHR24171:SF8">
    <property type="entry name" value="BRCA1-ASSOCIATED RING DOMAIN PROTEIN 1"/>
    <property type="match status" value="1"/>
</dbReference>
<feature type="repeat" description="ANK" evidence="3">
    <location>
        <begin position="120"/>
        <end position="149"/>
    </location>
</feature>
<gene>
    <name evidence="6" type="ORF">AMON00008_LOCUS11289</name>
</gene>
<keyword evidence="1" id="KW-0677">Repeat</keyword>
<reference evidence="6" key="1">
    <citation type="submission" date="2021-01" db="EMBL/GenBank/DDBJ databases">
        <authorList>
            <person name="Corre E."/>
            <person name="Pelletier E."/>
            <person name="Niang G."/>
            <person name="Scheremetjew M."/>
            <person name="Finn R."/>
            <person name="Kale V."/>
            <person name="Holt S."/>
            <person name="Cochrane G."/>
            <person name="Meng A."/>
            <person name="Brown T."/>
            <person name="Cohen L."/>
        </authorList>
    </citation>
    <scope>NUCLEOTIDE SEQUENCE</scope>
    <source>
        <strain evidence="6">CCMP3105</strain>
    </source>
</reference>
<dbReference type="EMBL" id="HBNR01017124">
    <property type="protein sequence ID" value="CAE4571670.1"/>
    <property type="molecule type" value="Transcribed_RNA"/>
</dbReference>
<dbReference type="GO" id="GO:0004842">
    <property type="term" value="F:ubiquitin-protein transferase activity"/>
    <property type="evidence" value="ECO:0007669"/>
    <property type="project" value="TreeGrafter"/>
</dbReference>
<protein>
    <submittedName>
        <fullName evidence="6">Uncharacterized protein</fullName>
    </submittedName>
</protein>
<name>A0A7S4Q4P1_9DINO</name>
<feature type="compositionally biased region" description="Basic and acidic residues" evidence="5">
    <location>
        <begin position="279"/>
        <end position="290"/>
    </location>
</feature>
<keyword evidence="2 3" id="KW-0040">ANK repeat</keyword>
<dbReference type="SUPFAM" id="SSF48403">
    <property type="entry name" value="Ankyrin repeat"/>
    <property type="match status" value="1"/>
</dbReference>
<evidence type="ECO:0000256" key="1">
    <source>
        <dbReference type="ARBA" id="ARBA00022737"/>
    </source>
</evidence>
<dbReference type="AlphaFoldDB" id="A0A7S4Q4P1"/>
<dbReference type="Pfam" id="PF00023">
    <property type="entry name" value="Ank"/>
    <property type="match status" value="1"/>
</dbReference>
<keyword evidence="4" id="KW-0175">Coiled coil</keyword>
<organism evidence="6">
    <name type="scientific">Alexandrium monilatum</name>
    <dbReference type="NCBI Taxonomy" id="311494"/>
    <lineage>
        <taxon>Eukaryota</taxon>
        <taxon>Sar</taxon>
        <taxon>Alveolata</taxon>
        <taxon>Dinophyceae</taxon>
        <taxon>Gonyaulacales</taxon>
        <taxon>Pyrocystaceae</taxon>
        <taxon>Alexandrium</taxon>
    </lineage>
</organism>
<dbReference type="PROSITE" id="PS50088">
    <property type="entry name" value="ANK_REPEAT"/>
    <property type="match status" value="1"/>
</dbReference>
<feature type="coiled-coil region" evidence="4">
    <location>
        <begin position="35"/>
        <end position="62"/>
    </location>
</feature>
<dbReference type="InterPro" id="IPR002110">
    <property type="entry name" value="Ankyrin_rpt"/>
</dbReference>
<sequence length="299" mass="32197">MIIDTPEGPKFEWEVDEETLAAAIAEMSASQEEAREKMAARKAATEAARAQLEQQAAEKRALSALEKAQARPSIVDPGIVALAERGDVERLAERLQAGCCPDVIAFEFDLYPGGARMFCNDWTPLAAAAAAGHAAVVGLLLEARADPDVVCCASTSSGLYRGWSALDCARTGDAMPCERDPQRDKQPRHPEVERLLLAAGARPASALPEAPRVNTYGYKPGEAPRPNPCLNEQGQPVRPAHLYDAAEEAERQRHPGQPKLGFGTGGSGCPMTSMMPPPKDWHLKAPRERTYTGGSKVYK</sequence>
<accession>A0A7S4Q4P1</accession>
<evidence type="ECO:0000256" key="4">
    <source>
        <dbReference type="SAM" id="Coils"/>
    </source>
</evidence>